<dbReference type="KEGG" id="der:6550065"/>
<dbReference type="EMBL" id="CH954180">
    <property type="protein sequence ID" value="EDV46451.2"/>
    <property type="molecule type" value="Genomic_DNA"/>
</dbReference>
<evidence type="ECO:0000313" key="1">
    <source>
        <dbReference type="EMBL" id="EDV46451.2"/>
    </source>
</evidence>
<name>B3NWB2_DROER</name>
<organism evidence="1 2">
    <name type="scientific">Drosophila erecta</name>
    <name type="common">Fruit fly</name>
    <dbReference type="NCBI Taxonomy" id="7220"/>
    <lineage>
        <taxon>Eukaryota</taxon>
        <taxon>Metazoa</taxon>
        <taxon>Ecdysozoa</taxon>
        <taxon>Arthropoda</taxon>
        <taxon>Hexapoda</taxon>
        <taxon>Insecta</taxon>
        <taxon>Pterygota</taxon>
        <taxon>Neoptera</taxon>
        <taxon>Endopterygota</taxon>
        <taxon>Diptera</taxon>
        <taxon>Brachycera</taxon>
        <taxon>Muscomorpha</taxon>
        <taxon>Ephydroidea</taxon>
        <taxon>Drosophilidae</taxon>
        <taxon>Drosophila</taxon>
        <taxon>Sophophora</taxon>
    </lineage>
</organism>
<sequence length="202" mass="22888">MHFQGMSLSDCNNNYIYLTGSEDYALNLAKLCERFATKGKRVLLITSRQQGMAKRYQWEAHVCSKYLTILQLVDVESTPLRMLEMQDSADSLRSPDLIVFDLQSLVLDALLRPVMQQCSTDKMVRQIAKCSASFVNYREILANLAEQKAGKSIDTIVVMSQEPYPMSAAQFKLLIGLYFHGNECHTNFAKLSAKILVSQRFA</sequence>
<evidence type="ECO:0000313" key="2">
    <source>
        <dbReference type="Proteomes" id="UP000008711"/>
    </source>
</evidence>
<reference evidence="1 2" key="1">
    <citation type="journal article" date="2007" name="Nature">
        <title>Evolution of genes and genomes on the Drosophila phylogeny.</title>
        <authorList>
            <consortium name="Drosophila 12 Genomes Consortium"/>
            <person name="Clark A.G."/>
            <person name="Eisen M.B."/>
            <person name="Smith D.R."/>
            <person name="Bergman C.M."/>
            <person name="Oliver B."/>
            <person name="Markow T.A."/>
            <person name="Kaufman T.C."/>
            <person name="Kellis M."/>
            <person name="Gelbart W."/>
            <person name="Iyer V.N."/>
            <person name="Pollard D.A."/>
            <person name="Sackton T.B."/>
            <person name="Larracuente A.M."/>
            <person name="Singh N.D."/>
            <person name="Abad J.P."/>
            <person name="Abt D.N."/>
            <person name="Adryan B."/>
            <person name="Aguade M."/>
            <person name="Akashi H."/>
            <person name="Anderson W.W."/>
            <person name="Aquadro C.F."/>
            <person name="Ardell D.H."/>
            <person name="Arguello R."/>
            <person name="Artieri C.G."/>
            <person name="Barbash D.A."/>
            <person name="Barker D."/>
            <person name="Barsanti P."/>
            <person name="Batterham P."/>
            <person name="Batzoglou S."/>
            <person name="Begun D."/>
            <person name="Bhutkar A."/>
            <person name="Blanco E."/>
            <person name="Bosak S.A."/>
            <person name="Bradley R.K."/>
            <person name="Brand A.D."/>
            <person name="Brent M.R."/>
            <person name="Brooks A.N."/>
            <person name="Brown R.H."/>
            <person name="Butlin R.K."/>
            <person name="Caggese C."/>
            <person name="Calvi B.R."/>
            <person name="Bernardo de Carvalho A."/>
            <person name="Caspi A."/>
            <person name="Castrezana S."/>
            <person name="Celniker S.E."/>
            <person name="Chang J.L."/>
            <person name="Chapple C."/>
            <person name="Chatterji S."/>
            <person name="Chinwalla A."/>
            <person name="Civetta A."/>
            <person name="Clifton S.W."/>
            <person name="Comeron J.M."/>
            <person name="Costello J.C."/>
            <person name="Coyne J.A."/>
            <person name="Daub J."/>
            <person name="David R.G."/>
            <person name="Delcher A.L."/>
            <person name="Delehaunty K."/>
            <person name="Do C.B."/>
            <person name="Ebling H."/>
            <person name="Edwards K."/>
            <person name="Eickbush T."/>
            <person name="Evans J.D."/>
            <person name="Filipski A."/>
            <person name="Findeiss S."/>
            <person name="Freyhult E."/>
            <person name="Fulton L."/>
            <person name="Fulton R."/>
            <person name="Garcia A.C."/>
            <person name="Gardiner A."/>
            <person name="Garfield D.A."/>
            <person name="Garvin B.E."/>
            <person name="Gibson G."/>
            <person name="Gilbert D."/>
            <person name="Gnerre S."/>
            <person name="Godfrey J."/>
            <person name="Good R."/>
            <person name="Gotea V."/>
            <person name="Gravely B."/>
            <person name="Greenberg A.J."/>
            <person name="Griffiths-Jones S."/>
            <person name="Gross S."/>
            <person name="Guigo R."/>
            <person name="Gustafson E.A."/>
            <person name="Haerty W."/>
            <person name="Hahn M.W."/>
            <person name="Halligan D.L."/>
            <person name="Halpern A.L."/>
            <person name="Halter G.M."/>
            <person name="Han M.V."/>
            <person name="Heger A."/>
            <person name="Hillier L."/>
            <person name="Hinrichs A.S."/>
            <person name="Holmes I."/>
            <person name="Hoskins R.A."/>
            <person name="Hubisz M.J."/>
            <person name="Hultmark D."/>
            <person name="Huntley M.A."/>
            <person name="Jaffe D.B."/>
            <person name="Jagadeeshan S."/>
            <person name="Jeck W.R."/>
            <person name="Johnson J."/>
            <person name="Jones C.D."/>
            <person name="Jordan W.C."/>
            <person name="Karpen G.H."/>
            <person name="Kataoka E."/>
            <person name="Keightley P.D."/>
            <person name="Kheradpour P."/>
            <person name="Kirkness E.F."/>
            <person name="Koerich L.B."/>
            <person name="Kristiansen K."/>
            <person name="Kudrna D."/>
            <person name="Kulathinal R.J."/>
            <person name="Kumar S."/>
            <person name="Kwok R."/>
            <person name="Lander E."/>
            <person name="Langley C.H."/>
            <person name="Lapoint R."/>
            <person name="Lazzaro B.P."/>
            <person name="Lee S.J."/>
            <person name="Levesque L."/>
            <person name="Li R."/>
            <person name="Lin C.F."/>
            <person name="Lin M.F."/>
            <person name="Lindblad-Toh K."/>
            <person name="Llopart A."/>
            <person name="Long M."/>
            <person name="Low L."/>
            <person name="Lozovsky E."/>
            <person name="Lu J."/>
            <person name="Luo M."/>
            <person name="Machado C.A."/>
            <person name="Makalowski W."/>
            <person name="Marzo M."/>
            <person name="Matsuda M."/>
            <person name="Matzkin L."/>
            <person name="McAllister B."/>
            <person name="McBride C.S."/>
            <person name="McKernan B."/>
            <person name="McKernan K."/>
            <person name="Mendez-Lago M."/>
            <person name="Minx P."/>
            <person name="Mollenhauer M.U."/>
            <person name="Montooth K."/>
            <person name="Mount S.M."/>
            <person name="Mu X."/>
            <person name="Myers E."/>
            <person name="Negre B."/>
            <person name="Newfeld S."/>
            <person name="Nielsen R."/>
            <person name="Noor M.A."/>
            <person name="O'Grady P."/>
            <person name="Pachter L."/>
            <person name="Papaceit M."/>
            <person name="Parisi M.J."/>
            <person name="Parisi M."/>
            <person name="Parts L."/>
            <person name="Pedersen J.S."/>
            <person name="Pesole G."/>
            <person name="Phillippy A.M."/>
            <person name="Ponting C.P."/>
            <person name="Pop M."/>
            <person name="Porcelli D."/>
            <person name="Powell J.R."/>
            <person name="Prohaska S."/>
            <person name="Pruitt K."/>
            <person name="Puig M."/>
            <person name="Quesneville H."/>
            <person name="Ram K.R."/>
            <person name="Rand D."/>
            <person name="Rasmussen M.D."/>
            <person name="Reed L.K."/>
            <person name="Reenan R."/>
            <person name="Reily A."/>
            <person name="Remington K.A."/>
            <person name="Rieger T.T."/>
            <person name="Ritchie M.G."/>
            <person name="Robin C."/>
            <person name="Rogers Y.H."/>
            <person name="Rohde C."/>
            <person name="Rozas J."/>
            <person name="Rubenfield M.J."/>
            <person name="Ruiz A."/>
            <person name="Russo S."/>
            <person name="Salzberg S.L."/>
            <person name="Sanchez-Gracia A."/>
            <person name="Saranga D.J."/>
            <person name="Sato H."/>
            <person name="Schaeffer S.W."/>
            <person name="Schatz M.C."/>
            <person name="Schlenke T."/>
            <person name="Schwartz R."/>
            <person name="Segarra C."/>
            <person name="Singh R.S."/>
            <person name="Sirot L."/>
            <person name="Sirota M."/>
            <person name="Sisneros N.B."/>
            <person name="Smith C.D."/>
            <person name="Smith T.F."/>
            <person name="Spieth J."/>
            <person name="Stage D.E."/>
            <person name="Stark A."/>
            <person name="Stephan W."/>
            <person name="Strausberg R.L."/>
            <person name="Strempel S."/>
            <person name="Sturgill D."/>
            <person name="Sutton G."/>
            <person name="Sutton G.G."/>
            <person name="Tao W."/>
            <person name="Teichmann S."/>
            <person name="Tobari Y.N."/>
            <person name="Tomimura Y."/>
            <person name="Tsolas J.M."/>
            <person name="Valente V.L."/>
            <person name="Venter E."/>
            <person name="Venter J.C."/>
            <person name="Vicario S."/>
            <person name="Vieira F.G."/>
            <person name="Vilella A.J."/>
            <person name="Villasante A."/>
            <person name="Walenz B."/>
            <person name="Wang J."/>
            <person name="Wasserman M."/>
            <person name="Watts T."/>
            <person name="Wilson D."/>
            <person name="Wilson R.K."/>
            <person name="Wing R.A."/>
            <person name="Wolfner M.F."/>
            <person name="Wong A."/>
            <person name="Wong G.K."/>
            <person name="Wu C.I."/>
            <person name="Wu G."/>
            <person name="Yamamoto D."/>
            <person name="Yang H.P."/>
            <person name="Yang S.P."/>
            <person name="Yorke J.A."/>
            <person name="Yoshida K."/>
            <person name="Zdobnov E."/>
            <person name="Zhang P."/>
            <person name="Zhang Y."/>
            <person name="Zimin A.V."/>
            <person name="Baldwin J."/>
            <person name="Abdouelleil A."/>
            <person name="Abdulkadir J."/>
            <person name="Abebe A."/>
            <person name="Abera B."/>
            <person name="Abreu J."/>
            <person name="Acer S.C."/>
            <person name="Aftuck L."/>
            <person name="Alexander A."/>
            <person name="An P."/>
            <person name="Anderson E."/>
            <person name="Anderson S."/>
            <person name="Arachi H."/>
            <person name="Azer M."/>
            <person name="Bachantsang P."/>
            <person name="Barry A."/>
            <person name="Bayul T."/>
            <person name="Berlin A."/>
            <person name="Bessette D."/>
            <person name="Bloom T."/>
            <person name="Blye J."/>
            <person name="Boguslavskiy L."/>
            <person name="Bonnet C."/>
            <person name="Boukhgalter B."/>
            <person name="Bourzgui I."/>
            <person name="Brown A."/>
            <person name="Cahill P."/>
            <person name="Channer S."/>
            <person name="Cheshatsang Y."/>
            <person name="Chuda L."/>
            <person name="Citroen M."/>
            <person name="Collymore A."/>
            <person name="Cooke P."/>
            <person name="Costello M."/>
            <person name="D'Aco K."/>
            <person name="Daza R."/>
            <person name="De Haan G."/>
            <person name="DeGray S."/>
            <person name="DeMaso C."/>
            <person name="Dhargay N."/>
            <person name="Dooley K."/>
            <person name="Dooley E."/>
            <person name="Doricent M."/>
            <person name="Dorje P."/>
            <person name="Dorjee K."/>
            <person name="Dupes A."/>
            <person name="Elong R."/>
            <person name="Falk J."/>
            <person name="Farina A."/>
            <person name="Faro S."/>
            <person name="Ferguson D."/>
            <person name="Fisher S."/>
            <person name="Foley C.D."/>
            <person name="Franke A."/>
            <person name="Friedrich D."/>
            <person name="Gadbois L."/>
            <person name="Gearin G."/>
            <person name="Gearin C.R."/>
            <person name="Giannoukos G."/>
            <person name="Goode T."/>
            <person name="Graham J."/>
            <person name="Grandbois E."/>
            <person name="Grewal S."/>
            <person name="Gyaltsen K."/>
            <person name="Hafez N."/>
            <person name="Hagos B."/>
            <person name="Hall J."/>
            <person name="Henson C."/>
            <person name="Hollinger A."/>
            <person name="Honan T."/>
            <person name="Huard M.D."/>
            <person name="Hughes L."/>
            <person name="Hurhula B."/>
            <person name="Husby M.E."/>
            <person name="Kamat A."/>
            <person name="Kanga B."/>
            <person name="Kashin S."/>
            <person name="Khazanovich D."/>
            <person name="Kisner P."/>
            <person name="Lance K."/>
            <person name="Lara M."/>
            <person name="Lee W."/>
            <person name="Lennon N."/>
            <person name="Letendre F."/>
            <person name="LeVine R."/>
            <person name="Lipovsky A."/>
            <person name="Liu X."/>
            <person name="Liu J."/>
            <person name="Liu S."/>
            <person name="Lokyitsang T."/>
            <person name="Lokyitsang Y."/>
            <person name="Lubonja R."/>
            <person name="Lui A."/>
            <person name="MacDonald P."/>
            <person name="Magnisalis V."/>
            <person name="Maru K."/>
            <person name="Matthews C."/>
            <person name="McCusker W."/>
            <person name="McDonough S."/>
            <person name="Mehta T."/>
            <person name="Meldrim J."/>
            <person name="Meneus L."/>
            <person name="Mihai O."/>
            <person name="Mihalev A."/>
            <person name="Mihova T."/>
            <person name="Mittelman R."/>
            <person name="Mlenga V."/>
            <person name="Montmayeur A."/>
            <person name="Mulrain L."/>
            <person name="Navidi A."/>
            <person name="Naylor J."/>
            <person name="Negash T."/>
            <person name="Nguyen T."/>
            <person name="Nguyen N."/>
            <person name="Nicol R."/>
            <person name="Norbu C."/>
            <person name="Norbu N."/>
            <person name="Novod N."/>
            <person name="O'Neill B."/>
            <person name="Osman S."/>
            <person name="Markiewicz E."/>
            <person name="Oyono O.L."/>
            <person name="Patti C."/>
            <person name="Phunkhang P."/>
            <person name="Pierre F."/>
            <person name="Priest M."/>
            <person name="Raghuraman S."/>
            <person name="Rege F."/>
            <person name="Reyes R."/>
            <person name="Rise C."/>
            <person name="Rogov P."/>
            <person name="Ross K."/>
            <person name="Ryan E."/>
            <person name="Settipalli S."/>
            <person name="Shea T."/>
            <person name="Sherpa N."/>
            <person name="Shi L."/>
            <person name="Shih D."/>
            <person name="Sparrow T."/>
            <person name="Spaulding J."/>
            <person name="Stalker J."/>
            <person name="Stange-Thomann N."/>
            <person name="Stavropoulos S."/>
            <person name="Stone C."/>
            <person name="Strader C."/>
            <person name="Tesfaye S."/>
            <person name="Thomson T."/>
            <person name="Thoulutsang Y."/>
            <person name="Thoulutsang D."/>
            <person name="Topham K."/>
            <person name="Topping I."/>
            <person name="Tsamla T."/>
            <person name="Vassiliev H."/>
            <person name="Vo A."/>
            <person name="Wangchuk T."/>
            <person name="Wangdi T."/>
            <person name="Weiand M."/>
            <person name="Wilkinson J."/>
            <person name="Wilson A."/>
            <person name="Yadav S."/>
            <person name="Young G."/>
            <person name="Yu Q."/>
            <person name="Zembek L."/>
            <person name="Zhong D."/>
            <person name="Zimmer A."/>
            <person name="Zwirko Z."/>
            <person name="Jaffe D.B."/>
            <person name="Alvarez P."/>
            <person name="Brockman W."/>
            <person name="Butler J."/>
            <person name="Chin C."/>
            <person name="Gnerre S."/>
            <person name="Grabherr M."/>
            <person name="Kleber M."/>
            <person name="Mauceli E."/>
            <person name="MacCallum I."/>
        </authorList>
    </citation>
    <scope>NUCLEOTIDE SEQUENCE [LARGE SCALE GENOMIC DNA]</scope>
    <source>
        <strain evidence="1 2">TSC#14021-0224.01</strain>
    </source>
</reference>
<gene>
    <name evidence="1" type="primary">Dere\GG19094</name>
    <name evidence="1" type="synonym">dere_GLEANR_3870</name>
    <name evidence="1" type="synonym">GG19094</name>
    <name evidence="1" type="ORF">Dere_GG19094</name>
</gene>
<accession>B3NWB2</accession>
<dbReference type="HOGENOM" id="CLU_1399468_0_0_1"/>
<proteinExistence type="predicted"/>
<reference evidence="1 2" key="2">
    <citation type="journal article" date="2008" name="Bioinformatics">
        <title>Assembly reconciliation.</title>
        <authorList>
            <person name="Zimin A.V."/>
            <person name="Smith D.R."/>
            <person name="Sutton G."/>
            <person name="Yorke J.A."/>
        </authorList>
    </citation>
    <scope>NUCLEOTIDE SEQUENCE [LARGE SCALE GENOMIC DNA]</scope>
    <source>
        <strain evidence="1 2">TSC#14021-0224.01</strain>
    </source>
</reference>
<keyword evidence="2" id="KW-1185">Reference proteome</keyword>
<dbReference type="AlphaFoldDB" id="B3NWB2"/>
<protein>
    <submittedName>
        <fullName evidence="1">Uncharacterized protein</fullName>
    </submittedName>
</protein>
<dbReference type="Proteomes" id="UP000008711">
    <property type="component" value="Unassembled WGS sequence"/>
</dbReference>
<dbReference type="OrthoDB" id="7820650at2759"/>